<accession>A0A9X6RNE5</accession>
<keyword evidence="2" id="KW-1185">Reference proteome</keyword>
<organism evidence="1 2">
    <name type="scientific">Hypsibius exemplaris</name>
    <name type="common">Freshwater tardigrade</name>
    <dbReference type="NCBI Taxonomy" id="2072580"/>
    <lineage>
        <taxon>Eukaryota</taxon>
        <taxon>Metazoa</taxon>
        <taxon>Ecdysozoa</taxon>
        <taxon>Tardigrada</taxon>
        <taxon>Eutardigrada</taxon>
        <taxon>Parachela</taxon>
        <taxon>Hypsibioidea</taxon>
        <taxon>Hypsibiidae</taxon>
        <taxon>Hypsibius</taxon>
    </lineage>
</organism>
<dbReference type="EMBL" id="MTYJ01000408">
    <property type="protein sequence ID" value="OWA54454.1"/>
    <property type="molecule type" value="Genomic_DNA"/>
</dbReference>
<proteinExistence type="predicted"/>
<sequence>MQLGWMEESRATISAKAQQRCGEARVCWQAAPDQSISIRMHEDGSFAQEGDSETDSRPIEPVPGQFCTATVTAGDKCDKFVQAYGITDLARLIKMNSNLKCPDMVVGTVVFIRREQGCGSPCRSSSLQKTLPSGLDAGTFIYPESYPLNLMLNRG</sequence>
<reference evidence="2" key="1">
    <citation type="submission" date="2017-01" db="EMBL/GenBank/DDBJ databases">
        <title>Comparative genomics of anhydrobiosis in the tardigrade Hypsibius dujardini.</title>
        <authorList>
            <person name="Yoshida Y."/>
            <person name="Koutsovoulos G."/>
            <person name="Laetsch D."/>
            <person name="Stevens L."/>
            <person name="Kumar S."/>
            <person name="Horikawa D."/>
            <person name="Ishino K."/>
            <person name="Komine S."/>
            <person name="Tomita M."/>
            <person name="Blaxter M."/>
            <person name="Arakawa K."/>
        </authorList>
    </citation>
    <scope>NUCLEOTIDE SEQUENCE [LARGE SCALE GENOMIC DNA]</scope>
    <source>
        <strain evidence="2">Z151</strain>
    </source>
</reference>
<dbReference type="AlphaFoldDB" id="A0A9X6RNE5"/>
<gene>
    <name evidence="1" type="ORF">BV898_18856</name>
</gene>
<name>A0A9X6RNE5_HYPEX</name>
<dbReference type="Proteomes" id="UP000192578">
    <property type="component" value="Unassembled WGS sequence"/>
</dbReference>
<comment type="caution">
    <text evidence="1">The sequence shown here is derived from an EMBL/GenBank/DDBJ whole genome shotgun (WGS) entry which is preliminary data.</text>
</comment>
<protein>
    <recommendedName>
        <fullName evidence="3">LysM domain-containing protein</fullName>
    </recommendedName>
</protein>
<evidence type="ECO:0000313" key="1">
    <source>
        <dbReference type="EMBL" id="OWA54454.1"/>
    </source>
</evidence>
<dbReference type="Gene3D" id="3.10.350.10">
    <property type="entry name" value="LysM domain"/>
    <property type="match status" value="1"/>
</dbReference>
<evidence type="ECO:0008006" key="3">
    <source>
        <dbReference type="Google" id="ProtNLM"/>
    </source>
</evidence>
<evidence type="ECO:0000313" key="2">
    <source>
        <dbReference type="Proteomes" id="UP000192578"/>
    </source>
</evidence>
<dbReference type="InterPro" id="IPR036779">
    <property type="entry name" value="LysM_dom_sf"/>
</dbReference>